<evidence type="ECO:0000313" key="2">
    <source>
        <dbReference type="EMBL" id="GLY83225.1"/>
    </source>
</evidence>
<dbReference type="Proteomes" id="UP001165074">
    <property type="component" value="Unassembled WGS sequence"/>
</dbReference>
<dbReference type="AlphaFoldDB" id="A0A9W6VWW3"/>
<dbReference type="SUPFAM" id="SSF46785">
    <property type="entry name" value="Winged helix' DNA-binding domain"/>
    <property type="match status" value="1"/>
</dbReference>
<reference evidence="2" key="1">
    <citation type="submission" date="2023-03" db="EMBL/GenBank/DDBJ databases">
        <title>Actinoallomurus iriomotensis NBRC 103684.</title>
        <authorList>
            <person name="Ichikawa N."/>
            <person name="Sato H."/>
            <person name="Tonouchi N."/>
        </authorList>
    </citation>
    <scope>NUCLEOTIDE SEQUENCE</scope>
    <source>
        <strain evidence="2">NBRC 103684</strain>
    </source>
</reference>
<dbReference type="GO" id="GO:0006950">
    <property type="term" value="P:response to stress"/>
    <property type="evidence" value="ECO:0007669"/>
    <property type="project" value="TreeGrafter"/>
</dbReference>
<organism evidence="2 3">
    <name type="scientific">Actinoallomurus iriomotensis</name>
    <dbReference type="NCBI Taxonomy" id="478107"/>
    <lineage>
        <taxon>Bacteria</taxon>
        <taxon>Bacillati</taxon>
        <taxon>Actinomycetota</taxon>
        <taxon>Actinomycetes</taxon>
        <taxon>Streptosporangiales</taxon>
        <taxon>Thermomonosporaceae</taxon>
        <taxon>Actinoallomurus</taxon>
    </lineage>
</organism>
<dbReference type="GO" id="GO:0003700">
    <property type="term" value="F:DNA-binding transcription factor activity"/>
    <property type="evidence" value="ECO:0007669"/>
    <property type="project" value="InterPro"/>
</dbReference>
<dbReference type="PANTHER" id="PTHR33164:SF94">
    <property type="entry name" value="TRANSCRIPTIONAL REGULATORY PROTEIN-RELATED"/>
    <property type="match status" value="1"/>
</dbReference>
<name>A0A9W6VWW3_9ACTN</name>
<dbReference type="SMART" id="SM00347">
    <property type="entry name" value="HTH_MARR"/>
    <property type="match status" value="1"/>
</dbReference>
<comment type="caution">
    <text evidence="2">The sequence shown here is derived from an EMBL/GenBank/DDBJ whole genome shotgun (WGS) entry which is preliminary data.</text>
</comment>
<evidence type="ECO:0000259" key="1">
    <source>
        <dbReference type="PROSITE" id="PS50995"/>
    </source>
</evidence>
<accession>A0A9W6VWW3</accession>
<dbReference type="InterPro" id="IPR000835">
    <property type="entry name" value="HTH_MarR-typ"/>
</dbReference>
<dbReference type="PANTHER" id="PTHR33164">
    <property type="entry name" value="TRANSCRIPTIONAL REGULATOR, MARR FAMILY"/>
    <property type="match status" value="1"/>
</dbReference>
<dbReference type="RefSeq" id="WP_285567412.1">
    <property type="nucleotide sequence ID" value="NZ_BSTK01000002.1"/>
</dbReference>
<dbReference type="Gene3D" id="1.10.10.10">
    <property type="entry name" value="Winged helix-like DNA-binding domain superfamily/Winged helix DNA-binding domain"/>
    <property type="match status" value="1"/>
</dbReference>
<dbReference type="InterPro" id="IPR036388">
    <property type="entry name" value="WH-like_DNA-bd_sf"/>
</dbReference>
<dbReference type="InterPro" id="IPR036390">
    <property type="entry name" value="WH_DNA-bd_sf"/>
</dbReference>
<gene>
    <name evidence="2" type="ORF">Airi02_011550</name>
</gene>
<proteinExistence type="predicted"/>
<keyword evidence="3" id="KW-1185">Reference proteome</keyword>
<dbReference type="PROSITE" id="PS50995">
    <property type="entry name" value="HTH_MARR_2"/>
    <property type="match status" value="1"/>
</dbReference>
<dbReference type="Pfam" id="PF01047">
    <property type="entry name" value="MarR"/>
    <property type="match status" value="1"/>
</dbReference>
<evidence type="ECO:0000313" key="3">
    <source>
        <dbReference type="Proteomes" id="UP001165074"/>
    </source>
</evidence>
<dbReference type="InterPro" id="IPR039422">
    <property type="entry name" value="MarR/SlyA-like"/>
</dbReference>
<dbReference type="EMBL" id="BSTK01000002">
    <property type="protein sequence ID" value="GLY83225.1"/>
    <property type="molecule type" value="Genomic_DNA"/>
</dbReference>
<sequence>MDGAVDALQVATRVLVAVASRSVETLSGPVSLPQFRLLLVLNELGCGPSSRVAAALGTGASSVTRLADRLVASGHLLRGSDPRNRSVVTLELTAAGRALVDRVMRWRHDELRRILSRLESDERAAVTRSLRRFAEAAGPEYSVPTSGPVAV</sequence>
<feature type="domain" description="HTH marR-type" evidence="1">
    <location>
        <begin position="1"/>
        <end position="135"/>
    </location>
</feature>
<protein>
    <submittedName>
        <fullName evidence="2">MarR family transcriptional regulator</fullName>
    </submittedName>
</protein>